<dbReference type="PANTHER" id="PTHR36932:SF1">
    <property type="entry name" value="CAPSULAR POLYSACCHARIDE BIOSYNTHESIS PROTEIN"/>
    <property type="match status" value="1"/>
</dbReference>
<dbReference type="Proteomes" id="UP000285655">
    <property type="component" value="Unassembled WGS sequence"/>
</dbReference>
<comment type="caution">
    <text evidence="1">The sequence shown here is derived from an EMBL/GenBank/DDBJ whole genome shotgun (WGS) entry which is preliminary data.</text>
</comment>
<proteinExistence type="predicted"/>
<dbReference type="GO" id="GO:0016874">
    <property type="term" value="F:ligase activity"/>
    <property type="evidence" value="ECO:0007669"/>
    <property type="project" value="UniProtKB-KW"/>
</dbReference>
<dbReference type="EMBL" id="QZJW01000037">
    <property type="protein sequence ID" value="RJO60863.1"/>
    <property type="molecule type" value="Genomic_DNA"/>
</dbReference>
<reference evidence="1 2" key="1">
    <citation type="journal article" date="2017" name="ISME J.">
        <title>Energy and carbon metabolisms in a deep terrestrial subsurface fluid microbial community.</title>
        <authorList>
            <person name="Momper L."/>
            <person name="Jungbluth S.P."/>
            <person name="Lee M.D."/>
            <person name="Amend J.P."/>
        </authorList>
    </citation>
    <scope>NUCLEOTIDE SEQUENCE [LARGE SCALE GENOMIC DNA]</scope>
    <source>
        <strain evidence="1">SURF_29</strain>
    </source>
</reference>
<sequence>MTNYRMHKLKSIYYERVVYPIYRLGDGPTYGLNTIQLYRYLMKSQWRSRDEIREYQNRKLTKLIQHIYHNIPYYHTIMKNKGIAPHDIRSVDDLKHLPILTKELIKKNAREIVFKGMNKRGLKKVMTGGTTGERLSLFRDRTSRIWEHAALLRGWSWARYNIGDTMVEFTIYNNKSMLGSIQSKLLNSYSFFALAKAEEILNNLEKVKSLKPDCITGLASSLYNIATLMGKYHINSVRVPILFSYGEMLHDYQRKVLADTFNGKVYDYYGSNEIGSIAYDCEYNKKHITDEHVIFETISSNGINVNKTPGDIVLTDLDNYAMPFIRYKIGDVGTLLDNQCECGRGLRMLASLDGRSQEFLKTMDGHYVPGVYFPPRFRQLKGIEQFQIIQPDINNINLKIVKNDLFSANEVNTMILMIKEKLGEEVNVSVEECASIPMTSRGKTRLVISHLPTEF</sequence>
<dbReference type="InterPro" id="IPR053158">
    <property type="entry name" value="CapK_Type1_Caps_Biosynth"/>
</dbReference>
<dbReference type="PANTHER" id="PTHR36932">
    <property type="entry name" value="CAPSULAR POLYSACCHARIDE BIOSYNTHESIS PROTEIN"/>
    <property type="match status" value="1"/>
</dbReference>
<keyword evidence="1" id="KW-0436">Ligase</keyword>
<gene>
    <name evidence="1" type="ORF">C4544_04275</name>
</gene>
<organism evidence="1 2">
    <name type="scientific">candidate division WS5 bacterium</name>
    <dbReference type="NCBI Taxonomy" id="2093353"/>
    <lineage>
        <taxon>Bacteria</taxon>
        <taxon>candidate division WS5</taxon>
    </lineage>
</organism>
<dbReference type="InterPro" id="IPR042099">
    <property type="entry name" value="ANL_N_sf"/>
</dbReference>
<accession>A0A419DCQ0</accession>
<protein>
    <submittedName>
        <fullName evidence="1">Phenylacetate--CoA ligase family protein</fullName>
    </submittedName>
</protein>
<dbReference type="Gene3D" id="3.40.50.12780">
    <property type="entry name" value="N-terminal domain of ligase-like"/>
    <property type="match status" value="1"/>
</dbReference>
<dbReference type="SUPFAM" id="SSF56801">
    <property type="entry name" value="Acetyl-CoA synthetase-like"/>
    <property type="match status" value="1"/>
</dbReference>
<evidence type="ECO:0000313" key="2">
    <source>
        <dbReference type="Proteomes" id="UP000285655"/>
    </source>
</evidence>
<dbReference type="AlphaFoldDB" id="A0A419DCQ0"/>
<evidence type="ECO:0000313" key="1">
    <source>
        <dbReference type="EMBL" id="RJO60863.1"/>
    </source>
</evidence>
<name>A0A419DCQ0_9BACT</name>